<keyword evidence="6" id="KW-0325">Glycoprotein</keyword>
<dbReference type="GO" id="GO:0030247">
    <property type="term" value="F:polysaccharide binding"/>
    <property type="evidence" value="ECO:0007669"/>
    <property type="project" value="InterPro"/>
</dbReference>
<dbReference type="EMBL" id="JAAGAX010000013">
    <property type="protein sequence ID" value="KAF2295568.1"/>
    <property type="molecule type" value="Genomic_DNA"/>
</dbReference>
<comment type="catalytic activity">
    <reaction evidence="7">
        <text>L-threonyl-[protein] + ATP = O-phospho-L-threonyl-[protein] + ADP + H(+)</text>
        <dbReference type="Rhea" id="RHEA:46608"/>
        <dbReference type="Rhea" id="RHEA-COMP:11060"/>
        <dbReference type="Rhea" id="RHEA-COMP:11605"/>
        <dbReference type="ChEBI" id="CHEBI:15378"/>
        <dbReference type="ChEBI" id="CHEBI:30013"/>
        <dbReference type="ChEBI" id="CHEBI:30616"/>
        <dbReference type="ChEBI" id="CHEBI:61977"/>
        <dbReference type="ChEBI" id="CHEBI:456216"/>
        <dbReference type="EC" id="2.7.11.1"/>
    </reaction>
</comment>
<evidence type="ECO:0000313" key="13">
    <source>
        <dbReference type="EMBL" id="KAF2295568.1"/>
    </source>
</evidence>
<feature type="domain" description="Wall-associated receptor kinase C-terminal" evidence="12">
    <location>
        <begin position="355"/>
        <end position="442"/>
    </location>
</feature>
<dbReference type="EC" id="2.7.11.1" evidence="2"/>
<dbReference type="Pfam" id="PF14380">
    <property type="entry name" value="WAK_assoc"/>
    <property type="match status" value="2"/>
</dbReference>
<dbReference type="Pfam" id="PF13947">
    <property type="entry name" value="GUB_WAK_bind"/>
    <property type="match status" value="1"/>
</dbReference>
<feature type="domain" description="Wall-associated receptor kinase galacturonan-binding" evidence="11">
    <location>
        <begin position="9"/>
        <end position="47"/>
    </location>
</feature>
<evidence type="ECO:0000313" key="14">
    <source>
        <dbReference type="Proteomes" id="UP000467840"/>
    </source>
</evidence>
<dbReference type="GO" id="GO:0004674">
    <property type="term" value="F:protein serine/threonine kinase activity"/>
    <property type="evidence" value="ECO:0007669"/>
    <property type="project" value="UniProtKB-EC"/>
</dbReference>
<dbReference type="GO" id="GO:0005524">
    <property type="term" value="F:ATP binding"/>
    <property type="evidence" value="ECO:0007669"/>
    <property type="project" value="UniProtKB-UniRule"/>
</dbReference>
<comment type="subcellular location">
    <subcellularLocation>
        <location evidence="1">Membrane</location>
        <topology evidence="1">Single-pass membrane protein</topology>
    </subcellularLocation>
</comment>
<evidence type="ECO:0000256" key="8">
    <source>
        <dbReference type="ARBA" id="ARBA00048679"/>
    </source>
</evidence>
<evidence type="ECO:0000256" key="2">
    <source>
        <dbReference type="ARBA" id="ARBA00012513"/>
    </source>
</evidence>
<evidence type="ECO:0000256" key="10">
    <source>
        <dbReference type="SAM" id="Phobius"/>
    </source>
</evidence>
<keyword evidence="14" id="KW-1185">Reference proteome</keyword>
<feature type="transmembrane region" description="Helical" evidence="10">
    <location>
        <begin position="460"/>
        <end position="481"/>
    </location>
</feature>
<accession>A0A6A6L5K7</accession>
<dbReference type="Gene3D" id="3.30.200.20">
    <property type="entry name" value="Phosphorylase Kinase, domain 1"/>
    <property type="match status" value="1"/>
</dbReference>
<dbReference type="PANTHER" id="PTHR46008:SF20">
    <property type="entry name" value="PROTEIN KINASE DOMAIN-CONTAINING PROTEIN"/>
    <property type="match status" value="1"/>
</dbReference>
<evidence type="ECO:0000256" key="4">
    <source>
        <dbReference type="ARBA" id="ARBA00022741"/>
    </source>
</evidence>
<feature type="binding site" evidence="9">
    <location>
        <position position="559"/>
    </location>
    <ligand>
        <name>ATP</name>
        <dbReference type="ChEBI" id="CHEBI:30616"/>
    </ligand>
</feature>
<feature type="domain" description="Wall-associated receptor kinase C-terminal" evidence="12">
    <location>
        <begin position="98"/>
        <end position="190"/>
    </location>
</feature>
<dbReference type="AlphaFoldDB" id="A0A6A6L5K7"/>
<keyword evidence="5 9" id="KW-0067">ATP-binding</keyword>
<evidence type="ECO:0000256" key="1">
    <source>
        <dbReference type="ARBA" id="ARBA00004167"/>
    </source>
</evidence>
<dbReference type="InterPro" id="IPR025287">
    <property type="entry name" value="WAK_GUB"/>
</dbReference>
<dbReference type="PANTHER" id="PTHR46008">
    <property type="entry name" value="LEAF RUST 10 DISEASE-RESISTANCE LOCUS RECEPTOR-LIKE PROTEIN KINASE-LIKE 1.4"/>
    <property type="match status" value="1"/>
</dbReference>
<comment type="caution">
    <text evidence="13">The sequence shown here is derived from an EMBL/GenBank/DDBJ whole genome shotgun (WGS) entry which is preliminary data.</text>
</comment>
<reference evidence="13 14" key="1">
    <citation type="journal article" date="2020" name="Mol. Plant">
        <title>The Chromosome-Based Rubber Tree Genome Provides New Insights into Spurge Genome Evolution and Rubber Biosynthesis.</title>
        <authorList>
            <person name="Liu J."/>
            <person name="Shi C."/>
            <person name="Shi C.C."/>
            <person name="Li W."/>
            <person name="Zhang Q.J."/>
            <person name="Zhang Y."/>
            <person name="Li K."/>
            <person name="Lu H.F."/>
            <person name="Shi C."/>
            <person name="Zhu S.T."/>
            <person name="Xiao Z.Y."/>
            <person name="Nan H."/>
            <person name="Yue Y."/>
            <person name="Zhu X.G."/>
            <person name="Wu Y."/>
            <person name="Hong X.N."/>
            <person name="Fan G.Y."/>
            <person name="Tong Y."/>
            <person name="Zhang D."/>
            <person name="Mao C.L."/>
            <person name="Liu Y.L."/>
            <person name="Hao S.J."/>
            <person name="Liu W.Q."/>
            <person name="Lv M.Q."/>
            <person name="Zhang H.B."/>
            <person name="Liu Y."/>
            <person name="Hu-Tang G.R."/>
            <person name="Wang J.P."/>
            <person name="Wang J.H."/>
            <person name="Sun Y.H."/>
            <person name="Ni S.B."/>
            <person name="Chen W.B."/>
            <person name="Zhang X.C."/>
            <person name="Jiao Y.N."/>
            <person name="Eichler E.E."/>
            <person name="Li G.H."/>
            <person name="Liu X."/>
            <person name="Gao L.Z."/>
        </authorList>
    </citation>
    <scope>NUCLEOTIDE SEQUENCE [LARGE SCALE GENOMIC DNA]</scope>
    <source>
        <strain evidence="14">cv. GT1</strain>
        <tissue evidence="13">Leaf</tissue>
    </source>
</reference>
<keyword evidence="10" id="KW-0812">Transmembrane</keyword>
<evidence type="ECO:0000256" key="9">
    <source>
        <dbReference type="PROSITE-ProRule" id="PRU10141"/>
    </source>
</evidence>
<dbReference type="InterPro" id="IPR032872">
    <property type="entry name" value="WAK_assoc_C"/>
</dbReference>
<keyword evidence="3" id="KW-0732">Signal</keyword>
<organism evidence="13 14">
    <name type="scientific">Hevea brasiliensis</name>
    <name type="common">Para rubber tree</name>
    <name type="synonym">Siphonia brasiliensis</name>
    <dbReference type="NCBI Taxonomy" id="3981"/>
    <lineage>
        <taxon>Eukaryota</taxon>
        <taxon>Viridiplantae</taxon>
        <taxon>Streptophyta</taxon>
        <taxon>Embryophyta</taxon>
        <taxon>Tracheophyta</taxon>
        <taxon>Spermatophyta</taxon>
        <taxon>Magnoliopsida</taxon>
        <taxon>eudicotyledons</taxon>
        <taxon>Gunneridae</taxon>
        <taxon>Pentapetalae</taxon>
        <taxon>rosids</taxon>
        <taxon>fabids</taxon>
        <taxon>Malpighiales</taxon>
        <taxon>Euphorbiaceae</taxon>
        <taxon>Crotonoideae</taxon>
        <taxon>Micrandreae</taxon>
        <taxon>Hevea</taxon>
    </lineage>
</organism>
<dbReference type="Proteomes" id="UP000467840">
    <property type="component" value="Chromosome 7"/>
</dbReference>
<sequence length="683" mass="75831">MSIALMKFGYPEFGLSCSGDEPILKLPKDTYYVKNINYTNSTIALVDIDVTGQTCPRARHNLTLENLPLGYTNLDLNLSFYFNCTSSPFSYSVSAIGCLEFSTKQSYVSMTENQINDVDWIGKCEEKVVATVMRTEITTNGLISEFGGAMNNGFMLDWRTVKGCGSCEDSGGFCGYNKTAAEFKCFCRDGTVHSNRCKDNDDTGCIQVSCGENGPRNAFYATDDAPFRGQDLPDCNTSVKAPVPSRELIRGLENFTRVLIEGFNVTYKFNNSCGTDPSPTLFECLCREKPDRAGCPKASAVAYEEDTCPTPLHNLTLDLTPFNISPDYFDFYFLYNCTSKPTKYLTYPIRCAANSTVYSFAGFHIEKLEISSNYSLDSCNYFVNAPLHTGSDLYSLFHKNYTEILKMGFLLNWTAHTCSTCEGSGGRCGFENHEFVCFCHDRTHLNSCDDDNNPNVPAKVGIGVGAFLGGVIACVIVFIYLRRRRKPYAPSSFVSKSTTSDFSKSDIEKGEHYFAVHLFSYSELEEATNNFDSAKELGDGGFGTVYYGKLRDGRAVAVKRLHRHEINLSNMAINKIQSDALDELVDHNLGFESNNAARGMITAVAELAFQCLQSAKELRPSMEQVLETLKEIQNKDYDIGKKTQETDILSDDVGLLKSGQLPRSPDTVMMKWLSNSTTPNISG</sequence>
<keyword evidence="10" id="KW-0472">Membrane</keyword>
<dbReference type="PROSITE" id="PS00107">
    <property type="entry name" value="PROTEIN_KINASE_ATP"/>
    <property type="match status" value="1"/>
</dbReference>
<dbReference type="InterPro" id="IPR011009">
    <property type="entry name" value="Kinase-like_dom_sf"/>
</dbReference>
<keyword evidence="4 9" id="KW-0547">Nucleotide-binding</keyword>
<evidence type="ECO:0000256" key="6">
    <source>
        <dbReference type="ARBA" id="ARBA00023180"/>
    </source>
</evidence>
<name>A0A6A6L5K7_HEVBR</name>
<evidence type="ECO:0000256" key="7">
    <source>
        <dbReference type="ARBA" id="ARBA00047899"/>
    </source>
</evidence>
<gene>
    <name evidence="13" type="ORF">GH714_033214</name>
</gene>
<evidence type="ECO:0000256" key="5">
    <source>
        <dbReference type="ARBA" id="ARBA00022840"/>
    </source>
</evidence>
<proteinExistence type="predicted"/>
<evidence type="ECO:0000259" key="11">
    <source>
        <dbReference type="Pfam" id="PF13947"/>
    </source>
</evidence>
<dbReference type="SUPFAM" id="SSF56112">
    <property type="entry name" value="Protein kinase-like (PK-like)"/>
    <property type="match status" value="1"/>
</dbReference>
<evidence type="ECO:0000259" key="12">
    <source>
        <dbReference type="Pfam" id="PF14380"/>
    </source>
</evidence>
<dbReference type="InterPro" id="IPR017441">
    <property type="entry name" value="Protein_kinase_ATP_BS"/>
</dbReference>
<keyword evidence="10" id="KW-1133">Transmembrane helix</keyword>
<comment type="catalytic activity">
    <reaction evidence="8">
        <text>L-seryl-[protein] + ATP = O-phospho-L-seryl-[protein] + ADP + H(+)</text>
        <dbReference type="Rhea" id="RHEA:17989"/>
        <dbReference type="Rhea" id="RHEA-COMP:9863"/>
        <dbReference type="Rhea" id="RHEA-COMP:11604"/>
        <dbReference type="ChEBI" id="CHEBI:15378"/>
        <dbReference type="ChEBI" id="CHEBI:29999"/>
        <dbReference type="ChEBI" id="CHEBI:30616"/>
        <dbReference type="ChEBI" id="CHEBI:83421"/>
        <dbReference type="ChEBI" id="CHEBI:456216"/>
        <dbReference type="EC" id="2.7.11.1"/>
    </reaction>
</comment>
<dbReference type="GO" id="GO:0016020">
    <property type="term" value="C:membrane"/>
    <property type="evidence" value="ECO:0007669"/>
    <property type="project" value="UniProtKB-SubCell"/>
</dbReference>
<protein>
    <recommendedName>
        <fullName evidence="2">non-specific serine/threonine protein kinase</fullName>
        <ecNumber evidence="2">2.7.11.1</ecNumber>
    </recommendedName>
</protein>
<evidence type="ECO:0000256" key="3">
    <source>
        <dbReference type="ARBA" id="ARBA00022729"/>
    </source>
</evidence>